<feature type="transmembrane region" description="Helical" evidence="1">
    <location>
        <begin position="44"/>
        <end position="63"/>
    </location>
</feature>
<accession>A0ABR9R322</accession>
<dbReference type="InterPro" id="IPR012156">
    <property type="entry name" value="Cold_shock_CspA"/>
</dbReference>
<keyword evidence="1" id="KW-1133">Transmembrane helix</keyword>
<dbReference type="InterPro" id="IPR010718">
    <property type="entry name" value="DUF1294"/>
</dbReference>
<keyword evidence="3" id="KW-1185">Reference proteome</keyword>
<evidence type="ECO:0000256" key="1">
    <source>
        <dbReference type="SAM" id="Phobius"/>
    </source>
</evidence>
<keyword evidence="1" id="KW-0812">Transmembrane</keyword>
<feature type="transmembrane region" description="Helical" evidence="1">
    <location>
        <begin position="69"/>
        <end position="94"/>
    </location>
</feature>
<proteinExistence type="predicted"/>
<feature type="transmembrane region" description="Helical" evidence="1">
    <location>
        <begin position="6"/>
        <end position="24"/>
    </location>
</feature>
<evidence type="ECO:0000313" key="2">
    <source>
        <dbReference type="EMBL" id="MBE5037528.1"/>
    </source>
</evidence>
<keyword evidence="1" id="KW-0472">Membrane</keyword>
<reference evidence="2 3" key="1">
    <citation type="submission" date="2020-10" db="EMBL/GenBank/DDBJ databases">
        <title>ChiBAC.</title>
        <authorList>
            <person name="Zenner C."/>
            <person name="Hitch T.C.A."/>
            <person name="Clavel T."/>
        </authorList>
    </citation>
    <scope>NUCLEOTIDE SEQUENCE [LARGE SCALE GENOMIC DNA]</scope>
    <source>
        <strain evidence="2 3">DSM 109015</strain>
    </source>
</reference>
<gene>
    <name evidence="2" type="ORF">INF35_07005</name>
</gene>
<dbReference type="Pfam" id="PF06961">
    <property type="entry name" value="DUF1294"/>
    <property type="match status" value="1"/>
</dbReference>
<dbReference type="RefSeq" id="WP_193500937.1">
    <property type="nucleotide sequence ID" value="NZ_JADCKC010000002.1"/>
</dbReference>
<comment type="caution">
    <text evidence="2">The sequence shown here is derived from an EMBL/GenBank/DDBJ whole genome shotgun (WGS) entry which is preliminary data.</text>
</comment>
<evidence type="ECO:0000313" key="3">
    <source>
        <dbReference type="Proteomes" id="UP000768567"/>
    </source>
</evidence>
<dbReference type="Proteomes" id="UP000768567">
    <property type="component" value="Unassembled WGS sequence"/>
</dbReference>
<dbReference type="PIRSF" id="PIRSF002599">
    <property type="entry name" value="Cold_shock_A"/>
    <property type="match status" value="1"/>
</dbReference>
<protein>
    <submittedName>
        <fullName evidence="2">DUF1294 domain-containing protein</fullName>
    </submittedName>
</protein>
<sequence>MTLPDLRPLLVLWLAAMNLVDFLLMGWDKSCARKGRRRVPEKMLFLPALLGGAAGGWAGMYLFRHKTRHWYFVLGMPLLLACHIGLGLWLSGLFQRL</sequence>
<dbReference type="EMBL" id="JADCKC010000002">
    <property type="protein sequence ID" value="MBE5037528.1"/>
    <property type="molecule type" value="Genomic_DNA"/>
</dbReference>
<organism evidence="2 3">
    <name type="scientific">Gemmiger gallinarum</name>
    <dbReference type="NCBI Taxonomy" id="2779354"/>
    <lineage>
        <taxon>Bacteria</taxon>
        <taxon>Bacillati</taxon>
        <taxon>Bacillota</taxon>
        <taxon>Clostridia</taxon>
        <taxon>Eubacteriales</taxon>
        <taxon>Gemmiger</taxon>
    </lineage>
</organism>
<name>A0ABR9R322_9FIRM</name>